<dbReference type="SUPFAM" id="SSF51735">
    <property type="entry name" value="NAD(P)-binding Rossmann-fold domains"/>
    <property type="match status" value="1"/>
</dbReference>
<sequence>MKVGIAGITGKFARRLLTHLLDVGDGSLTIKGYCRNPSKLPESVKSSPKLEIIEGTATPLPRSSKAAMSLSAATYLGDDKLMVDGQKLLIDACESANVPRYVASDWALDYTKLKVGELFPKDPMIHVKNYLDTKKVAGVHILIGGFMEPIFSPFFNIMDVQTNTFRYWGDGNEIMEGTTYDDAAKYTAKVVLDSEAKGVLKFVGGRATIQEIAKSYEKVYGTPVTLENRGSLEDLYKTMHDKRTKSPQDIYSYMSLFFYYYWVNGQTFVGPELDNARYPDVKAVDWEGCMRSWSQEQIGASHFALNM</sequence>
<dbReference type="PANTHER" id="PTHR47706:SF9">
    <property type="entry name" value="NMRA-LIKE DOMAIN-CONTAINING PROTEIN-RELATED"/>
    <property type="match status" value="1"/>
</dbReference>
<dbReference type="EMBL" id="BCWF01000001">
    <property type="protein sequence ID" value="GAT18528.1"/>
    <property type="molecule type" value="Genomic_DNA"/>
</dbReference>
<protein>
    <submittedName>
        <fullName evidence="5">NmrA-like family protein</fullName>
    </submittedName>
</protein>
<evidence type="ECO:0000256" key="3">
    <source>
        <dbReference type="ARBA" id="ARBA00023002"/>
    </source>
</evidence>
<dbReference type="AlphaFoldDB" id="A0A146EWX2"/>
<dbReference type="Gene3D" id="3.40.50.720">
    <property type="entry name" value="NAD(P)-binding Rossmann-like Domain"/>
    <property type="match status" value="1"/>
</dbReference>
<dbReference type="InterPro" id="IPR016040">
    <property type="entry name" value="NAD(P)-bd_dom"/>
</dbReference>
<evidence type="ECO:0000313" key="5">
    <source>
        <dbReference type="EMBL" id="GAT18528.1"/>
    </source>
</evidence>
<reference evidence="5 6" key="1">
    <citation type="journal article" date="2016" name="DNA Res.">
        <title>Genome sequence of Aspergillus luchuensis NBRC 4314.</title>
        <authorList>
            <person name="Yamada O."/>
            <person name="Machida M."/>
            <person name="Hosoyama A."/>
            <person name="Goto M."/>
            <person name="Takahashi T."/>
            <person name="Futagami T."/>
            <person name="Yamagata Y."/>
            <person name="Takeuchi M."/>
            <person name="Kobayashi T."/>
            <person name="Koike H."/>
            <person name="Abe K."/>
            <person name="Asai K."/>
            <person name="Arita M."/>
            <person name="Fujita N."/>
            <person name="Fukuda K."/>
            <person name="Higa K."/>
            <person name="Horikawa H."/>
            <person name="Ishikawa T."/>
            <person name="Jinno K."/>
            <person name="Kato Y."/>
            <person name="Kirimura K."/>
            <person name="Mizutani O."/>
            <person name="Nakasone K."/>
            <person name="Sano M."/>
            <person name="Shiraishi Y."/>
            <person name="Tsukahara M."/>
            <person name="Gomi K."/>
        </authorList>
    </citation>
    <scope>NUCLEOTIDE SEQUENCE [LARGE SCALE GENOMIC DNA]</scope>
    <source>
        <strain evidence="5 6">RIB 2604</strain>
    </source>
</reference>
<name>A0A146EWX2_ASPKA</name>
<evidence type="ECO:0000259" key="4">
    <source>
        <dbReference type="Pfam" id="PF13460"/>
    </source>
</evidence>
<proteinExistence type="inferred from homology"/>
<dbReference type="Pfam" id="PF13460">
    <property type="entry name" value="NAD_binding_10"/>
    <property type="match status" value="1"/>
</dbReference>
<evidence type="ECO:0000256" key="2">
    <source>
        <dbReference type="ARBA" id="ARBA00022857"/>
    </source>
</evidence>
<accession>A0A146EWX2</accession>
<keyword evidence="3" id="KW-0560">Oxidoreductase</keyword>
<comment type="caution">
    <text evidence="5">The sequence shown here is derived from an EMBL/GenBank/DDBJ whole genome shotgun (WGS) entry which is preliminary data.</text>
</comment>
<evidence type="ECO:0000313" key="6">
    <source>
        <dbReference type="Proteomes" id="UP000075230"/>
    </source>
</evidence>
<keyword evidence="2" id="KW-0521">NADP</keyword>
<feature type="domain" description="NAD(P)-binding" evidence="4">
    <location>
        <begin position="7"/>
        <end position="137"/>
    </location>
</feature>
<comment type="similarity">
    <text evidence="1">Belongs to the NmrA-type oxidoreductase family. Isoflavone reductase subfamily.</text>
</comment>
<reference evidence="6" key="2">
    <citation type="submission" date="2016-02" db="EMBL/GenBank/DDBJ databases">
        <title>Genome sequencing of Aspergillus luchuensis NBRC 4314.</title>
        <authorList>
            <person name="Yamada O."/>
        </authorList>
    </citation>
    <scope>NUCLEOTIDE SEQUENCE [LARGE SCALE GENOMIC DNA]</scope>
    <source>
        <strain evidence="6">RIB 2604</strain>
    </source>
</reference>
<evidence type="ECO:0000256" key="1">
    <source>
        <dbReference type="ARBA" id="ARBA00005725"/>
    </source>
</evidence>
<dbReference type="VEuPathDB" id="FungiDB:ASPFODRAFT_34419"/>
<dbReference type="InterPro" id="IPR051609">
    <property type="entry name" value="NmrA/Isoflavone_reductase-like"/>
</dbReference>
<dbReference type="Proteomes" id="UP000075230">
    <property type="component" value="Unassembled WGS sequence"/>
</dbReference>
<organism evidence="5 6">
    <name type="scientific">Aspergillus kawachii</name>
    <name type="common">White koji mold</name>
    <name type="synonym">Aspergillus awamori var. kawachi</name>
    <dbReference type="NCBI Taxonomy" id="1069201"/>
    <lineage>
        <taxon>Eukaryota</taxon>
        <taxon>Fungi</taxon>
        <taxon>Dikarya</taxon>
        <taxon>Ascomycota</taxon>
        <taxon>Pezizomycotina</taxon>
        <taxon>Eurotiomycetes</taxon>
        <taxon>Eurotiomycetidae</taxon>
        <taxon>Eurotiales</taxon>
        <taxon>Aspergillaceae</taxon>
        <taxon>Aspergillus</taxon>
        <taxon>Aspergillus subgen. Circumdati</taxon>
    </lineage>
</organism>
<dbReference type="InterPro" id="IPR036291">
    <property type="entry name" value="NAD(P)-bd_dom_sf"/>
</dbReference>
<gene>
    <name evidence="5" type="ORF">RIB2604_00100210</name>
</gene>
<dbReference type="GO" id="GO:0016491">
    <property type="term" value="F:oxidoreductase activity"/>
    <property type="evidence" value="ECO:0007669"/>
    <property type="project" value="UniProtKB-KW"/>
</dbReference>
<dbReference type="PANTHER" id="PTHR47706">
    <property type="entry name" value="NMRA-LIKE FAMILY PROTEIN"/>
    <property type="match status" value="1"/>
</dbReference>